<dbReference type="CDD" id="cd15787">
    <property type="entry name" value="YycH_N"/>
    <property type="match status" value="1"/>
</dbReference>
<dbReference type="InterPro" id="IPR042274">
    <property type="entry name" value="YycH/YycI_2"/>
</dbReference>
<accession>A0ABW2URG9</accession>
<dbReference type="Proteomes" id="UP001596620">
    <property type="component" value="Unassembled WGS sequence"/>
</dbReference>
<evidence type="ECO:0000313" key="2">
    <source>
        <dbReference type="EMBL" id="MFC7746494.1"/>
    </source>
</evidence>
<keyword evidence="3" id="KW-1185">Reference proteome</keyword>
<dbReference type="EMBL" id="JBHTGR010000006">
    <property type="protein sequence ID" value="MFC7746494.1"/>
    <property type="molecule type" value="Genomic_DNA"/>
</dbReference>
<comment type="caution">
    <text evidence="2">The sequence shown here is derived from an EMBL/GenBank/DDBJ whole genome shotgun (WGS) entry which is preliminary data.</text>
</comment>
<reference evidence="3" key="1">
    <citation type="journal article" date="2019" name="Int. J. Syst. Evol. Microbiol.">
        <title>The Global Catalogue of Microorganisms (GCM) 10K type strain sequencing project: providing services to taxonomists for standard genome sequencing and annotation.</title>
        <authorList>
            <consortium name="The Broad Institute Genomics Platform"/>
            <consortium name="The Broad Institute Genome Sequencing Center for Infectious Disease"/>
            <person name="Wu L."/>
            <person name="Ma J."/>
        </authorList>
    </citation>
    <scope>NUCLEOTIDE SEQUENCE [LARGE SCALE GENOMIC DNA]</scope>
    <source>
        <strain evidence="3">JCM 30234</strain>
    </source>
</reference>
<organism evidence="2 3">
    <name type="scientific">Lentibacillus kimchii</name>
    <dbReference type="NCBI Taxonomy" id="1542911"/>
    <lineage>
        <taxon>Bacteria</taxon>
        <taxon>Bacillati</taxon>
        <taxon>Bacillota</taxon>
        <taxon>Bacilli</taxon>
        <taxon>Bacillales</taxon>
        <taxon>Bacillaceae</taxon>
        <taxon>Lentibacillus</taxon>
    </lineage>
</organism>
<dbReference type="Pfam" id="PF07435">
    <property type="entry name" value="YycH"/>
    <property type="match status" value="1"/>
</dbReference>
<evidence type="ECO:0000313" key="3">
    <source>
        <dbReference type="Proteomes" id="UP001596620"/>
    </source>
</evidence>
<dbReference type="Gene3D" id="3.10.450.310">
    <property type="match status" value="1"/>
</dbReference>
<dbReference type="InterPro" id="IPR009996">
    <property type="entry name" value="YycH"/>
</dbReference>
<feature type="domain" description="Regulatory protein YycH" evidence="1">
    <location>
        <begin position="4"/>
        <end position="429"/>
    </location>
</feature>
<name>A0ABW2URG9_9BACI</name>
<proteinExistence type="predicted"/>
<gene>
    <name evidence="2" type="ORF">ACFQU8_04460</name>
</gene>
<sequence>MHLETVKSFALTVLIGTSLLLSFTLWTYKPDNETSTEDVVQESTDLGGDEESIKELAKPESVIFRNNNHYYGFSNPSDRASLYKDMQSWVLYNFRTVESNGPPSAKKQVEFDFPGAIPMSMAGDMFTFNEKRNFPNWQFDRLIITFNRDKSSLNITFMSKNGRRQASAVVNNSKKHDRLWDRLETYDGLEKFKRVDKANEPFYIPAKSTKLAVEYRAVRTIDSINMVDIMFVEPDNVNRNRISKNEIYFTDSARGIMRVYPNRRTMEYQNPLQSSFKQMQPDKLLSRSISQINDHLGWTDNYRLTSIDIAAGNTVRYQLAYDNYPVFGHNYSTMIEQQYREGELHKYNRPLFSLANYLSEDETKTLRSGDKVINMIENSSTYDLADIDNIKIGYQLIYRSDYDAVTLEPNWFINRNDNWREIDFNAIEKEHRGG</sequence>
<protein>
    <submittedName>
        <fullName evidence="2">YycH family regulatory protein</fullName>
    </submittedName>
</protein>
<dbReference type="RefSeq" id="WP_382357984.1">
    <property type="nucleotide sequence ID" value="NZ_JBHTGR010000006.1"/>
</dbReference>
<evidence type="ECO:0000259" key="1">
    <source>
        <dbReference type="Pfam" id="PF07435"/>
    </source>
</evidence>
<dbReference type="Gene3D" id="3.30.310.160">
    <property type="entry name" value="YycH protein, domain 2"/>
    <property type="match status" value="1"/>
</dbReference>